<accession>A0A366HV10</accession>
<sequence length="167" mass="17980">MKLKAISIACLSLAAAFFVSAKDPSSLNASDEKFVKMSAESGMTEVKVAELGAQKATRAEVKALAETMIKDHTALNTELQTLAGNKGAQLSAVIAPKGADMVKDLEKYSGEEFDKQFLEALKDGHEKSVKNFKDAAENAKDGDVKAFASKNLPTIEGHLEHIKRLQK</sequence>
<dbReference type="AlphaFoldDB" id="A0A366HV10"/>
<dbReference type="InterPro" id="IPR012347">
    <property type="entry name" value="Ferritin-like"/>
</dbReference>
<dbReference type="RefSeq" id="WP_113956825.1">
    <property type="nucleotide sequence ID" value="NZ_QNRR01000001.1"/>
</dbReference>
<keyword evidence="4" id="KW-1185">Reference proteome</keyword>
<comment type="caution">
    <text evidence="3">The sequence shown here is derived from an EMBL/GenBank/DDBJ whole genome shotgun (WGS) entry which is preliminary data.</text>
</comment>
<dbReference type="Gene3D" id="1.20.1260.10">
    <property type="match status" value="1"/>
</dbReference>
<feature type="domain" description="DUF4142" evidence="2">
    <location>
        <begin position="30"/>
        <end position="165"/>
    </location>
</feature>
<dbReference type="Pfam" id="PF13628">
    <property type="entry name" value="DUF4142"/>
    <property type="match status" value="1"/>
</dbReference>
<evidence type="ECO:0000313" key="3">
    <source>
        <dbReference type="EMBL" id="RBP47937.1"/>
    </source>
</evidence>
<feature type="chain" id="PRO_5016926917" evidence="1">
    <location>
        <begin position="22"/>
        <end position="167"/>
    </location>
</feature>
<evidence type="ECO:0000259" key="2">
    <source>
        <dbReference type="Pfam" id="PF13628"/>
    </source>
</evidence>
<dbReference type="Proteomes" id="UP000253426">
    <property type="component" value="Unassembled WGS sequence"/>
</dbReference>
<evidence type="ECO:0000256" key="1">
    <source>
        <dbReference type="SAM" id="SignalP"/>
    </source>
</evidence>
<gene>
    <name evidence="3" type="ORF">DES53_101737</name>
</gene>
<keyword evidence="1" id="KW-0732">Signal</keyword>
<dbReference type="PANTHER" id="PTHR38593">
    <property type="entry name" value="BLR2558 PROTEIN"/>
    <property type="match status" value="1"/>
</dbReference>
<name>A0A366HV10_9BACT</name>
<dbReference type="InterPro" id="IPR025419">
    <property type="entry name" value="DUF4142"/>
</dbReference>
<evidence type="ECO:0000313" key="4">
    <source>
        <dbReference type="Proteomes" id="UP000253426"/>
    </source>
</evidence>
<reference evidence="3 4" key="1">
    <citation type="submission" date="2018-06" db="EMBL/GenBank/DDBJ databases">
        <title>Genomic Encyclopedia of Type Strains, Phase IV (KMG-IV): sequencing the most valuable type-strain genomes for metagenomic binning, comparative biology and taxonomic classification.</title>
        <authorList>
            <person name="Goeker M."/>
        </authorList>
    </citation>
    <scope>NUCLEOTIDE SEQUENCE [LARGE SCALE GENOMIC DNA]</scope>
    <source>
        <strain evidence="3 4">DSM 25532</strain>
    </source>
</reference>
<organism evidence="3 4">
    <name type="scientific">Roseimicrobium gellanilyticum</name>
    <dbReference type="NCBI Taxonomy" id="748857"/>
    <lineage>
        <taxon>Bacteria</taxon>
        <taxon>Pseudomonadati</taxon>
        <taxon>Verrucomicrobiota</taxon>
        <taxon>Verrucomicrobiia</taxon>
        <taxon>Verrucomicrobiales</taxon>
        <taxon>Verrucomicrobiaceae</taxon>
        <taxon>Roseimicrobium</taxon>
    </lineage>
</organism>
<dbReference type="OrthoDB" id="191115at2"/>
<feature type="signal peptide" evidence="1">
    <location>
        <begin position="1"/>
        <end position="21"/>
    </location>
</feature>
<proteinExistence type="predicted"/>
<dbReference type="PANTHER" id="PTHR38593:SF1">
    <property type="entry name" value="BLR2558 PROTEIN"/>
    <property type="match status" value="1"/>
</dbReference>
<protein>
    <submittedName>
        <fullName evidence="3">Putative membrane protein</fullName>
    </submittedName>
</protein>
<dbReference type="EMBL" id="QNRR01000001">
    <property type="protein sequence ID" value="RBP47937.1"/>
    <property type="molecule type" value="Genomic_DNA"/>
</dbReference>